<dbReference type="OrthoDB" id="5854685at2759"/>
<evidence type="ECO:0000259" key="5">
    <source>
        <dbReference type="PROSITE" id="PS50055"/>
    </source>
</evidence>
<dbReference type="PRINTS" id="PR00700">
    <property type="entry name" value="PRTYPHPHTASE"/>
</dbReference>
<keyword evidence="7" id="KW-1185">Reference proteome</keyword>
<dbReference type="InterPro" id="IPR000242">
    <property type="entry name" value="PTP_cat"/>
</dbReference>
<evidence type="ECO:0000256" key="1">
    <source>
        <dbReference type="ARBA" id="ARBA00009580"/>
    </source>
</evidence>
<evidence type="ECO:0000313" key="7">
    <source>
        <dbReference type="Proteomes" id="UP000288716"/>
    </source>
</evidence>
<comment type="caution">
    <text evidence="6">The sequence shown here is derived from an EMBL/GenBank/DDBJ whole genome shotgun (WGS) entry which is preliminary data.</text>
</comment>
<dbReference type="STRING" id="299467.A0A443QBY3"/>
<dbReference type="EC" id="3.1.3.48" evidence="2"/>
<dbReference type="PROSITE" id="PS50055">
    <property type="entry name" value="TYR_PHOSPHATASE_PTP"/>
    <property type="match status" value="1"/>
</dbReference>
<keyword evidence="3" id="KW-0378">Hydrolase</keyword>
<dbReference type="PANTHER" id="PTHR19134:SF562">
    <property type="entry name" value="PROTEIN-TYROSINE-PHOSPHATASE"/>
    <property type="match status" value="1"/>
</dbReference>
<sequence length="154" mass="18121">MKKEFESVPKGQYYDWNIGKKRENSRAKHRYKLYKAYDHSRVVLKVFSDDKGSTDYINANYVDGYDLPRKFIATQAPLPGTVNDIWRMIVDTNAGTIVTLTKLVEKNVTKCEKYWADQGEKKFGDISVTTLRTDRLPELDIRYYKVKRHEDEQN</sequence>
<feature type="domain" description="Tyrosine-protein phosphatase" evidence="5">
    <location>
        <begin position="1"/>
        <end position="154"/>
    </location>
</feature>
<comment type="similarity">
    <text evidence="1">Belongs to the protein-tyrosine phosphatase family.</text>
</comment>
<keyword evidence="4" id="KW-0904">Protein phosphatase</keyword>
<dbReference type="EMBL" id="NCKV01059686">
    <property type="protein sequence ID" value="RWS00528.1"/>
    <property type="molecule type" value="Genomic_DNA"/>
</dbReference>
<proteinExistence type="inferred from homology"/>
<reference evidence="6 7" key="1">
    <citation type="journal article" date="2018" name="Gigascience">
        <title>Genomes of trombidid mites reveal novel predicted allergens and laterally-transferred genes associated with secondary metabolism.</title>
        <authorList>
            <person name="Dong X."/>
            <person name="Chaisiri K."/>
            <person name="Xia D."/>
            <person name="Armstrong S.D."/>
            <person name="Fang Y."/>
            <person name="Donnelly M.J."/>
            <person name="Kadowaki T."/>
            <person name="McGarry J.W."/>
            <person name="Darby A.C."/>
            <person name="Makepeace B.L."/>
        </authorList>
    </citation>
    <scope>NUCLEOTIDE SEQUENCE [LARGE SCALE GENOMIC DNA]</scope>
    <source>
        <strain evidence="6">UoL-UT</strain>
    </source>
</reference>
<dbReference type="InterPro" id="IPR050348">
    <property type="entry name" value="Protein-Tyr_Phosphatase"/>
</dbReference>
<evidence type="ECO:0000256" key="3">
    <source>
        <dbReference type="ARBA" id="ARBA00022801"/>
    </source>
</evidence>
<dbReference type="Gene3D" id="3.90.190.10">
    <property type="entry name" value="Protein tyrosine phosphatase superfamily"/>
    <property type="match status" value="1"/>
</dbReference>
<dbReference type="SUPFAM" id="SSF52799">
    <property type="entry name" value="(Phosphotyrosine protein) phosphatases II"/>
    <property type="match status" value="1"/>
</dbReference>
<evidence type="ECO:0000256" key="4">
    <source>
        <dbReference type="ARBA" id="ARBA00022912"/>
    </source>
</evidence>
<organism evidence="6 7">
    <name type="scientific">Leptotrombidium deliense</name>
    <dbReference type="NCBI Taxonomy" id="299467"/>
    <lineage>
        <taxon>Eukaryota</taxon>
        <taxon>Metazoa</taxon>
        <taxon>Ecdysozoa</taxon>
        <taxon>Arthropoda</taxon>
        <taxon>Chelicerata</taxon>
        <taxon>Arachnida</taxon>
        <taxon>Acari</taxon>
        <taxon>Acariformes</taxon>
        <taxon>Trombidiformes</taxon>
        <taxon>Prostigmata</taxon>
        <taxon>Anystina</taxon>
        <taxon>Parasitengona</taxon>
        <taxon>Trombiculoidea</taxon>
        <taxon>Trombiculidae</taxon>
        <taxon>Leptotrombidium</taxon>
    </lineage>
</organism>
<dbReference type="InterPro" id="IPR029021">
    <property type="entry name" value="Prot-tyrosine_phosphatase-like"/>
</dbReference>
<accession>A0A443QBY3</accession>
<dbReference type="VEuPathDB" id="VectorBase:LDEU014464"/>
<evidence type="ECO:0000313" key="6">
    <source>
        <dbReference type="EMBL" id="RWS00528.1"/>
    </source>
</evidence>
<dbReference type="AlphaFoldDB" id="A0A443QBY3"/>
<dbReference type="SMART" id="SM00194">
    <property type="entry name" value="PTPc"/>
    <property type="match status" value="1"/>
</dbReference>
<protein>
    <recommendedName>
        <fullName evidence="2">protein-tyrosine-phosphatase</fullName>
        <ecNumber evidence="2">3.1.3.48</ecNumber>
    </recommendedName>
</protein>
<name>A0A443QBY3_9ACAR</name>
<dbReference type="PANTHER" id="PTHR19134">
    <property type="entry name" value="RECEPTOR-TYPE TYROSINE-PROTEIN PHOSPHATASE"/>
    <property type="match status" value="1"/>
</dbReference>
<dbReference type="Proteomes" id="UP000288716">
    <property type="component" value="Unassembled WGS sequence"/>
</dbReference>
<dbReference type="Pfam" id="PF00102">
    <property type="entry name" value="Y_phosphatase"/>
    <property type="match status" value="1"/>
</dbReference>
<evidence type="ECO:0000256" key="2">
    <source>
        <dbReference type="ARBA" id="ARBA00013064"/>
    </source>
</evidence>
<dbReference type="GO" id="GO:0004725">
    <property type="term" value="F:protein tyrosine phosphatase activity"/>
    <property type="evidence" value="ECO:0007669"/>
    <property type="project" value="UniProtKB-EC"/>
</dbReference>
<gene>
    <name evidence="6" type="ORF">B4U80_05717</name>
</gene>
<dbReference type="GO" id="GO:0008045">
    <property type="term" value="P:motor neuron axon guidance"/>
    <property type="evidence" value="ECO:0007669"/>
    <property type="project" value="TreeGrafter"/>
</dbReference>
<feature type="non-terminal residue" evidence="6">
    <location>
        <position position="154"/>
    </location>
</feature>